<dbReference type="GO" id="GO:0005524">
    <property type="term" value="F:ATP binding"/>
    <property type="evidence" value="ECO:0007669"/>
    <property type="project" value="InterPro"/>
</dbReference>
<dbReference type="PROSITE" id="PS50011">
    <property type="entry name" value="PROTEIN_KINASE_DOM"/>
    <property type="match status" value="1"/>
</dbReference>
<evidence type="ECO:0000259" key="1">
    <source>
        <dbReference type="PROSITE" id="PS50011"/>
    </source>
</evidence>
<feature type="domain" description="Protein kinase" evidence="1">
    <location>
        <begin position="19"/>
        <end position="347"/>
    </location>
</feature>
<proteinExistence type="predicted"/>
<dbReference type="PANTHER" id="PTHR24347">
    <property type="entry name" value="SERINE/THREONINE-PROTEIN KINASE"/>
    <property type="match status" value="1"/>
</dbReference>
<protein>
    <submittedName>
        <fullName evidence="2">Protein kinase, putative</fullName>
    </submittedName>
</protein>
<dbReference type="Gene3D" id="1.10.510.10">
    <property type="entry name" value="Transferase(Phosphotransferase) domain 1"/>
    <property type="match status" value="2"/>
</dbReference>
<evidence type="ECO:0000313" key="2">
    <source>
        <dbReference type="EMBL" id="CUG92252.1"/>
    </source>
</evidence>
<accession>A0A0S4JPZ7</accession>
<organism evidence="2 3">
    <name type="scientific">Bodo saltans</name>
    <name type="common">Flagellated protozoan</name>
    <dbReference type="NCBI Taxonomy" id="75058"/>
    <lineage>
        <taxon>Eukaryota</taxon>
        <taxon>Discoba</taxon>
        <taxon>Euglenozoa</taxon>
        <taxon>Kinetoplastea</taxon>
        <taxon>Metakinetoplastina</taxon>
        <taxon>Eubodonida</taxon>
        <taxon>Bodonidae</taxon>
        <taxon>Bodo</taxon>
    </lineage>
</organism>
<keyword evidence="2" id="KW-0418">Kinase</keyword>
<keyword evidence="3" id="KW-1185">Reference proteome</keyword>
<dbReference type="InterPro" id="IPR000719">
    <property type="entry name" value="Prot_kinase_dom"/>
</dbReference>
<dbReference type="InterPro" id="IPR011009">
    <property type="entry name" value="Kinase-like_dom_sf"/>
</dbReference>
<dbReference type="SMART" id="SM00220">
    <property type="entry name" value="S_TKc"/>
    <property type="match status" value="1"/>
</dbReference>
<gene>
    <name evidence="2" type="ORF">BSAL_36355</name>
</gene>
<dbReference type="PROSITE" id="PS00108">
    <property type="entry name" value="PROTEIN_KINASE_ST"/>
    <property type="match status" value="1"/>
</dbReference>
<dbReference type="InterPro" id="IPR008271">
    <property type="entry name" value="Ser/Thr_kinase_AS"/>
</dbReference>
<dbReference type="OMA" id="PCGTLKY"/>
<dbReference type="OrthoDB" id="1738954at2759"/>
<keyword evidence="2" id="KW-0808">Transferase</keyword>
<dbReference type="SUPFAM" id="SSF56112">
    <property type="entry name" value="Protein kinase-like (PK-like)"/>
    <property type="match status" value="1"/>
</dbReference>
<name>A0A0S4JPZ7_BODSA</name>
<dbReference type="Proteomes" id="UP000051952">
    <property type="component" value="Unassembled WGS sequence"/>
</dbReference>
<dbReference type="GO" id="GO:0004672">
    <property type="term" value="F:protein kinase activity"/>
    <property type="evidence" value="ECO:0007669"/>
    <property type="project" value="InterPro"/>
</dbReference>
<evidence type="ECO:0000313" key="3">
    <source>
        <dbReference type="Proteomes" id="UP000051952"/>
    </source>
</evidence>
<dbReference type="EMBL" id="CYKH01002023">
    <property type="protein sequence ID" value="CUG92252.1"/>
    <property type="molecule type" value="Genomic_DNA"/>
</dbReference>
<dbReference type="Pfam" id="PF00069">
    <property type="entry name" value="Pkinase"/>
    <property type="match status" value="2"/>
</dbReference>
<reference evidence="3" key="1">
    <citation type="submission" date="2015-09" db="EMBL/GenBank/DDBJ databases">
        <authorList>
            <consortium name="Pathogen Informatics"/>
        </authorList>
    </citation>
    <scope>NUCLEOTIDE SEQUENCE [LARGE SCALE GENOMIC DNA]</scope>
    <source>
        <strain evidence="3">Lake Konstanz</strain>
    </source>
</reference>
<dbReference type="VEuPathDB" id="TriTrypDB:BSAL_36355"/>
<dbReference type="AlphaFoldDB" id="A0A0S4JPZ7"/>
<sequence length="419" mass="46062">MSLLPFIIVDSIRTLYDVDEIYDFINSGTYASVYRAVRRDTPQSPFIQGASVAPGSVVALKVIQKNGIKTEKDARDIINEVAILKYAQHPNIVRLAEVFQTTREVCIALEFVEGKELLQGLGVSRAITEVRARNLIRQIISALMYLHEEKRVVHRDLKPENILVTADDHIVIVDFGLAKVFGHTRHRPHARLSLRPSFHQAPPDLARPSEAQGHLIRSASIESVDSVASHTDSPILATPCGTLKYAAPEAVRTMASHGAQWSTTRGSMPKLDMYSCGIIGYIMLCGQLPYETSNKATLAAQMERGASFQSPRWATRSEDAKNFVALLLQPDPSLRMGASDALQHPWIRPCDDEGSPCGLTTTMVTSPNSLKDDEESATKSGREALSMAFQAMMPSCSGQPDVNADVNGMQRPVKSVSYF</sequence>